<evidence type="ECO:0000313" key="3">
    <source>
        <dbReference type="Proteomes" id="UP000001194"/>
    </source>
</evidence>
<feature type="transmembrane region" description="Helical" evidence="1">
    <location>
        <begin position="77"/>
        <end position="95"/>
    </location>
</feature>
<gene>
    <name evidence="2" type="ORF">LACBIDRAFT_332066</name>
</gene>
<reference evidence="2 3" key="1">
    <citation type="journal article" date="2008" name="Nature">
        <title>The genome of Laccaria bicolor provides insights into mycorrhizal symbiosis.</title>
        <authorList>
            <person name="Martin F."/>
            <person name="Aerts A."/>
            <person name="Ahren D."/>
            <person name="Brun A."/>
            <person name="Danchin E.G.J."/>
            <person name="Duchaussoy F."/>
            <person name="Gibon J."/>
            <person name="Kohler A."/>
            <person name="Lindquist E."/>
            <person name="Pereda V."/>
            <person name="Salamov A."/>
            <person name="Shapiro H.J."/>
            <person name="Wuyts J."/>
            <person name="Blaudez D."/>
            <person name="Buee M."/>
            <person name="Brokstein P."/>
            <person name="Canbaeck B."/>
            <person name="Cohen D."/>
            <person name="Courty P.E."/>
            <person name="Coutinho P.M."/>
            <person name="Delaruelle C."/>
            <person name="Detter J.C."/>
            <person name="Deveau A."/>
            <person name="DiFazio S."/>
            <person name="Duplessis S."/>
            <person name="Fraissinet-Tachet L."/>
            <person name="Lucic E."/>
            <person name="Frey-Klett P."/>
            <person name="Fourrey C."/>
            <person name="Feussner I."/>
            <person name="Gay G."/>
            <person name="Grimwood J."/>
            <person name="Hoegger P.J."/>
            <person name="Jain P."/>
            <person name="Kilaru S."/>
            <person name="Labbe J."/>
            <person name="Lin Y.C."/>
            <person name="Legue V."/>
            <person name="Le Tacon F."/>
            <person name="Marmeisse R."/>
            <person name="Melayah D."/>
            <person name="Montanini B."/>
            <person name="Muratet M."/>
            <person name="Nehls U."/>
            <person name="Niculita-Hirzel H."/>
            <person name="Oudot-Le Secq M.P."/>
            <person name="Peter M."/>
            <person name="Quesneville H."/>
            <person name="Rajashekar B."/>
            <person name="Reich M."/>
            <person name="Rouhier N."/>
            <person name="Schmutz J."/>
            <person name="Yin T."/>
            <person name="Chalot M."/>
            <person name="Henrissat B."/>
            <person name="Kuees U."/>
            <person name="Lucas S."/>
            <person name="Van de Peer Y."/>
            <person name="Podila G.K."/>
            <person name="Polle A."/>
            <person name="Pukkila P.J."/>
            <person name="Richardson P.M."/>
            <person name="Rouze P."/>
            <person name="Sanders I.R."/>
            <person name="Stajich J.E."/>
            <person name="Tunlid A."/>
            <person name="Tuskan G."/>
            <person name="Grigoriev I.V."/>
        </authorList>
    </citation>
    <scope>NUCLEOTIDE SEQUENCE [LARGE SCALE GENOMIC DNA]</scope>
    <source>
        <strain evidence="3">S238N-H82 / ATCC MYA-4686</strain>
    </source>
</reference>
<sequence length="180" mass="20469">MLGELQKEVFLTNIASGNMRRHMGVAVKDDEKAITETFWYIPSFLGNLLMTMLFSVMDPSLVLMHARGWQNMENVPTLPIFLSWIWLTSLPLLLCKLLGKLVCSLPVTGNSQTFNSKLKMLCIQILAWRNIDYVKKALSHGVQSGFVSPFVNKSLYVVNSFSHKEFVWSFEYGLNTILTS</sequence>
<name>B0DRG6_LACBS</name>
<dbReference type="KEGG" id="lbc:LACBIDRAFT_332066"/>
<dbReference type="Proteomes" id="UP000001194">
    <property type="component" value="Unassembled WGS sequence"/>
</dbReference>
<keyword evidence="1" id="KW-1133">Transmembrane helix</keyword>
<organism evidence="3">
    <name type="scientific">Laccaria bicolor (strain S238N-H82 / ATCC MYA-4686)</name>
    <name type="common">Bicoloured deceiver</name>
    <name type="synonym">Laccaria laccata var. bicolor</name>
    <dbReference type="NCBI Taxonomy" id="486041"/>
    <lineage>
        <taxon>Eukaryota</taxon>
        <taxon>Fungi</taxon>
        <taxon>Dikarya</taxon>
        <taxon>Basidiomycota</taxon>
        <taxon>Agaricomycotina</taxon>
        <taxon>Agaricomycetes</taxon>
        <taxon>Agaricomycetidae</taxon>
        <taxon>Agaricales</taxon>
        <taxon>Agaricineae</taxon>
        <taxon>Hydnangiaceae</taxon>
        <taxon>Laccaria</taxon>
    </lineage>
</organism>
<feature type="transmembrane region" description="Helical" evidence="1">
    <location>
        <begin position="38"/>
        <end position="57"/>
    </location>
</feature>
<dbReference type="RefSeq" id="XP_001886490.1">
    <property type="nucleotide sequence ID" value="XM_001886455.1"/>
</dbReference>
<evidence type="ECO:0000256" key="1">
    <source>
        <dbReference type="SAM" id="Phobius"/>
    </source>
</evidence>
<dbReference type="HOGENOM" id="CLU_1496476_0_0_1"/>
<evidence type="ECO:0000313" key="2">
    <source>
        <dbReference type="EMBL" id="EDR02780.1"/>
    </source>
</evidence>
<dbReference type="EMBL" id="DS547128">
    <property type="protein sequence ID" value="EDR02780.1"/>
    <property type="molecule type" value="Genomic_DNA"/>
</dbReference>
<dbReference type="InParanoid" id="B0DRG6"/>
<keyword evidence="1" id="KW-0812">Transmembrane</keyword>
<proteinExistence type="predicted"/>
<dbReference type="GeneID" id="6082127"/>
<accession>B0DRG6</accession>
<protein>
    <submittedName>
        <fullName evidence="2">Predicted protein</fullName>
    </submittedName>
</protein>
<keyword evidence="1" id="KW-0472">Membrane</keyword>
<dbReference type="AlphaFoldDB" id="B0DRG6"/>
<keyword evidence="3" id="KW-1185">Reference proteome</keyword>